<dbReference type="Proteomes" id="UP000263268">
    <property type="component" value="Unassembled WGS sequence"/>
</dbReference>
<feature type="compositionally biased region" description="Acidic residues" evidence="1">
    <location>
        <begin position="49"/>
        <end position="62"/>
    </location>
</feature>
<feature type="compositionally biased region" description="Polar residues" evidence="1">
    <location>
        <begin position="17"/>
        <end position="32"/>
    </location>
</feature>
<feature type="non-terminal residue" evidence="2">
    <location>
        <position position="125"/>
    </location>
</feature>
<reference evidence="2 3" key="1">
    <citation type="journal article" date="2018" name="Nat. Biotechnol.">
        <title>A standardized bacterial taxonomy based on genome phylogeny substantially revises the tree of life.</title>
        <authorList>
            <person name="Parks D.H."/>
            <person name="Chuvochina M."/>
            <person name="Waite D.W."/>
            <person name="Rinke C."/>
            <person name="Skarshewski A."/>
            <person name="Chaumeil P.A."/>
            <person name="Hugenholtz P."/>
        </authorList>
    </citation>
    <scope>NUCLEOTIDE SEQUENCE [LARGE SCALE GENOMIC DNA]</scope>
    <source>
        <strain evidence="2">UBA10227</strain>
    </source>
</reference>
<dbReference type="AlphaFoldDB" id="A0A3D6BQ75"/>
<accession>A0A3D6BQ75</accession>
<evidence type="ECO:0000313" key="2">
    <source>
        <dbReference type="EMBL" id="HCY80797.1"/>
    </source>
</evidence>
<proteinExistence type="predicted"/>
<evidence type="ECO:0000256" key="1">
    <source>
        <dbReference type="SAM" id="MobiDB-lite"/>
    </source>
</evidence>
<feature type="compositionally biased region" description="Basic and acidic residues" evidence="1">
    <location>
        <begin position="33"/>
        <end position="48"/>
    </location>
</feature>
<dbReference type="EMBL" id="DPRK01000061">
    <property type="protein sequence ID" value="HCY80797.1"/>
    <property type="molecule type" value="Genomic_DNA"/>
</dbReference>
<sequence>MSEQDNLQEADGKKESTVSTANPKDSKTTTQEITDKHEDPENDDKVISEIEESNAEDAEDEGSADRHSIVKKDYDKMSLEELADELEQLVKTHKVQAIKSHVEDIRSEFKSKFSTLLEEKKEEFL</sequence>
<comment type="caution">
    <text evidence="2">The sequence shown here is derived from an EMBL/GenBank/DDBJ whole genome shotgun (WGS) entry which is preliminary data.</text>
</comment>
<gene>
    <name evidence="2" type="ORF">DHV22_03915</name>
</gene>
<protein>
    <submittedName>
        <fullName evidence="2">DUF349 domain-containing protein</fullName>
    </submittedName>
</protein>
<organism evidence="2 3">
    <name type="scientific">Xanthomarina gelatinilytica</name>
    <dbReference type="NCBI Taxonomy" id="1137281"/>
    <lineage>
        <taxon>Bacteria</taxon>
        <taxon>Pseudomonadati</taxon>
        <taxon>Bacteroidota</taxon>
        <taxon>Flavobacteriia</taxon>
        <taxon>Flavobacteriales</taxon>
        <taxon>Flavobacteriaceae</taxon>
        <taxon>Xanthomarina</taxon>
    </lineage>
</organism>
<feature type="region of interest" description="Disordered" evidence="1">
    <location>
        <begin position="1"/>
        <end position="69"/>
    </location>
</feature>
<name>A0A3D6BQ75_9FLAO</name>
<evidence type="ECO:0000313" key="3">
    <source>
        <dbReference type="Proteomes" id="UP000263268"/>
    </source>
</evidence>